<organism evidence="3 4">
    <name type="scientific">Pseudomonas fluorescens</name>
    <dbReference type="NCBI Taxonomy" id="294"/>
    <lineage>
        <taxon>Bacteria</taxon>
        <taxon>Pseudomonadati</taxon>
        <taxon>Pseudomonadota</taxon>
        <taxon>Gammaproteobacteria</taxon>
        <taxon>Pseudomonadales</taxon>
        <taxon>Pseudomonadaceae</taxon>
        <taxon>Pseudomonas</taxon>
    </lineage>
</organism>
<comment type="caution">
    <text evidence="3">The sequence shown here is derived from an EMBL/GenBank/DDBJ whole genome shotgun (WGS) entry which is preliminary data.</text>
</comment>
<keyword evidence="2" id="KW-0413">Isomerase</keyword>
<name>A0A2T0I9P8_PSEFL</name>
<dbReference type="PANTHER" id="PTHR31689">
    <property type="entry name" value="DIAMINOPIMELATE EPIMERASE, CHLOROPLASTIC"/>
    <property type="match status" value="1"/>
</dbReference>
<gene>
    <name evidence="3" type="ORF">C7A10_16900</name>
</gene>
<dbReference type="SUPFAM" id="SSF54506">
    <property type="entry name" value="Diaminopimelate epimerase-like"/>
    <property type="match status" value="2"/>
</dbReference>
<dbReference type="RefSeq" id="WP_089042736.1">
    <property type="nucleotide sequence ID" value="NZ_MKHA01000012.1"/>
</dbReference>
<dbReference type="AlphaFoldDB" id="A0A2T0I9P8"/>
<accession>A0A2T0I9P8</accession>
<protein>
    <submittedName>
        <fullName evidence="3">Diaminopimelate epimerase</fullName>
    </submittedName>
</protein>
<dbReference type="EMBL" id="PVUH01000010">
    <property type="protein sequence ID" value="PRW92071.1"/>
    <property type="molecule type" value="Genomic_DNA"/>
</dbReference>
<dbReference type="GO" id="GO:0008837">
    <property type="term" value="F:diaminopimelate epimerase activity"/>
    <property type="evidence" value="ECO:0007669"/>
    <property type="project" value="InterPro"/>
</dbReference>
<evidence type="ECO:0000313" key="3">
    <source>
        <dbReference type="EMBL" id="PRW92071.1"/>
    </source>
</evidence>
<dbReference type="PANTHER" id="PTHR31689:SF0">
    <property type="entry name" value="DIAMINOPIMELATE EPIMERASE"/>
    <property type="match status" value="1"/>
</dbReference>
<dbReference type="GO" id="GO:0005829">
    <property type="term" value="C:cytosol"/>
    <property type="evidence" value="ECO:0007669"/>
    <property type="project" value="TreeGrafter"/>
</dbReference>
<dbReference type="Proteomes" id="UP000239731">
    <property type="component" value="Unassembled WGS sequence"/>
</dbReference>
<dbReference type="Gene3D" id="3.10.310.10">
    <property type="entry name" value="Diaminopimelate Epimerase, Chain A, domain 1"/>
    <property type="match status" value="2"/>
</dbReference>
<proteinExistence type="inferred from homology"/>
<evidence type="ECO:0000313" key="4">
    <source>
        <dbReference type="Proteomes" id="UP000239731"/>
    </source>
</evidence>
<evidence type="ECO:0000256" key="1">
    <source>
        <dbReference type="ARBA" id="ARBA00010219"/>
    </source>
</evidence>
<evidence type="ECO:0000256" key="2">
    <source>
        <dbReference type="ARBA" id="ARBA00023235"/>
    </source>
</evidence>
<dbReference type="Pfam" id="PF01678">
    <property type="entry name" value="DAP_epimerase"/>
    <property type="match status" value="1"/>
</dbReference>
<sequence>MTRFYDARGNIYGVVSPAHLRGLGIDVPENARLAASTREMWAASAIASECGWGALPPPAGAKAYRCDGLLVGPFQARPPFDLLIINTDSSLAERSGNGLTIFAQALTDQGLMVHGSELRVYHDKPDAVSPVITCVEPAKHEQVPGFWLALGRPEFGPLAVGAVGVSPVVAAHHEFSRVAALASINAQWGNSQFVRIGNPHCVTLVEDVSALPGNDTMHQLALFNRLRAIAFAPPAGCGQLCVGGVNLQWVARDAGNRVIARVFERGEGPTASSGTSASAVACAAWRAGWIEGDDVTVVMPGGTAPVRLQTESGNVLSVSLFGTARLTI</sequence>
<comment type="similarity">
    <text evidence="1">Belongs to the diaminopimelate epimerase family.</text>
</comment>
<dbReference type="GO" id="GO:0009089">
    <property type="term" value="P:lysine biosynthetic process via diaminopimelate"/>
    <property type="evidence" value="ECO:0007669"/>
    <property type="project" value="InterPro"/>
</dbReference>
<dbReference type="InterPro" id="IPR001653">
    <property type="entry name" value="DAP_epimerase_DapF"/>
</dbReference>
<reference evidence="3 4" key="1">
    <citation type="submission" date="2018-03" db="EMBL/GenBank/DDBJ databases">
        <title>Blue discolouration in mozzarella cheese caused by Pseudomonas fluorescens.</title>
        <authorList>
            <person name="Chiesa F."/>
            <person name="Dalmasso A."/>
            <person name="Lomonaco S."/>
        </authorList>
    </citation>
    <scope>NUCLEOTIDE SEQUENCE [LARGE SCALE GENOMIC DNA]</scope>
    <source>
        <strain evidence="3 4">11293</strain>
    </source>
</reference>